<dbReference type="EMBL" id="AZFU01000011">
    <property type="protein sequence ID" value="KRM05415.1"/>
    <property type="molecule type" value="Genomic_DNA"/>
</dbReference>
<feature type="transmembrane region" description="Helical" evidence="7">
    <location>
        <begin position="141"/>
        <end position="164"/>
    </location>
</feature>
<reference evidence="9 10" key="1">
    <citation type="journal article" date="2015" name="Genome Announc.">
        <title>Expanding the biotechnology potential of lactobacilli through comparative genomics of 213 strains and associated genera.</title>
        <authorList>
            <person name="Sun Z."/>
            <person name="Harris H.M."/>
            <person name="McCann A."/>
            <person name="Guo C."/>
            <person name="Argimon S."/>
            <person name="Zhang W."/>
            <person name="Yang X."/>
            <person name="Jeffery I.B."/>
            <person name="Cooney J.C."/>
            <person name="Kagawa T.F."/>
            <person name="Liu W."/>
            <person name="Song Y."/>
            <person name="Salvetti E."/>
            <person name="Wrobel A."/>
            <person name="Rasinkangas P."/>
            <person name="Parkhill J."/>
            <person name="Rea M.C."/>
            <person name="O'Sullivan O."/>
            <person name="Ritari J."/>
            <person name="Douillard F.P."/>
            <person name="Paul Ross R."/>
            <person name="Yang R."/>
            <person name="Briner A.E."/>
            <person name="Felis G.E."/>
            <person name="de Vos W.M."/>
            <person name="Barrangou R."/>
            <person name="Klaenhammer T.R."/>
            <person name="Caufield P.W."/>
            <person name="Cui Y."/>
            <person name="Zhang H."/>
            <person name="O'Toole P.W."/>
        </authorList>
    </citation>
    <scope>NUCLEOTIDE SEQUENCE [LARGE SCALE GENOMIC DNA]</scope>
    <source>
        <strain evidence="9 10">DSM 16761</strain>
    </source>
</reference>
<comment type="similarity">
    <text evidence="2">Belongs to the DedA family.</text>
</comment>
<dbReference type="RefSeq" id="WP_025015103.1">
    <property type="nucleotide sequence ID" value="NZ_AZFU01000011.1"/>
</dbReference>
<feature type="domain" description="VTT" evidence="8">
    <location>
        <begin position="30"/>
        <end position="161"/>
    </location>
</feature>
<dbReference type="InterPro" id="IPR051311">
    <property type="entry name" value="DedA_domain"/>
</dbReference>
<evidence type="ECO:0000256" key="1">
    <source>
        <dbReference type="ARBA" id="ARBA00004651"/>
    </source>
</evidence>
<dbReference type="Pfam" id="PF09335">
    <property type="entry name" value="VTT_dom"/>
    <property type="match status" value="1"/>
</dbReference>
<evidence type="ECO:0000313" key="10">
    <source>
        <dbReference type="Proteomes" id="UP000051307"/>
    </source>
</evidence>
<feature type="transmembrane region" description="Helical" evidence="7">
    <location>
        <begin position="50"/>
        <end position="72"/>
    </location>
</feature>
<keyword evidence="5 7" id="KW-1133">Transmembrane helix</keyword>
<organism evidence="9 10">
    <name type="scientific">Lactobacillus kitasatonis DSM 16761 = JCM 1039</name>
    <dbReference type="NCBI Taxonomy" id="1423767"/>
    <lineage>
        <taxon>Bacteria</taxon>
        <taxon>Bacillati</taxon>
        <taxon>Bacillota</taxon>
        <taxon>Bacilli</taxon>
        <taxon>Lactobacillales</taxon>
        <taxon>Lactobacillaceae</taxon>
        <taxon>Lactobacillus</taxon>
    </lineage>
</organism>
<keyword evidence="4 7" id="KW-0812">Transmembrane</keyword>
<feature type="transmembrane region" description="Helical" evidence="7">
    <location>
        <begin position="12"/>
        <end position="30"/>
    </location>
</feature>
<dbReference type="Proteomes" id="UP000051307">
    <property type="component" value="Unassembled WGS sequence"/>
</dbReference>
<sequence length="204" mass="22775">MTNIVFDLINQFGYLAISFLIAVENIFPPIPSEVILSFAGFATHHSQMTVPLVIIAATVGATLGAIILYWIGTLLSEERLEKVFNHKMFKMLGFKKGDVQKAINWFDKYGTGAIFYGRCIPVIRSLISIPAGTAHVKLSQFLIYTTLGSLIWNIILVSLGSYMGENWQVIVNIFEEYSLIIAGVIVIAIVYGSFKWYKTKIKAN</sequence>
<dbReference type="eggNOG" id="COG0586">
    <property type="taxonomic scope" value="Bacteria"/>
</dbReference>
<keyword evidence="6 7" id="KW-0472">Membrane</keyword>
<evidence type="ECO:0000256" key="5">
    <source>
        <dbReference type="ARBA" id="ARBA00022989"/>
    </source>
</evidence>
<evidence type="ECO:0000259" key="8">
    <source>
        <dbReference type="Pfam" id="PF09335"/>
    </source>
</evidence>
<feature type="transmembrane region" description="Helical" evidence="7">
    <location>
        <begin position="176"/>
        <end position="194"/>
    </location>
</feature>
<evidence type="ECO:0000256" key="7">
    <source>
        <dbReference type="SAM" id="Phobius"/>
    </source>
</evidence>
<dbReference type="PANTHER" id="PTHR42709">
    <property type="entry name" value="ALKALINE PHOSPHATASE LIKE PROTEIN"/>
    <property type="match status" value="1"/>
</dbReference>
<proteinExistence type="inferred from homology"/>
<protein>
    <submittedName>
        <fullName evidence="9">Alkaline phosphatase</fullName>
    </submittedName>
</protein>
<comment type="caution">
    <text evidence="9">The sequence shown here is derived from an EMBL/GenBank/DDBJ whole genome shotgun (WGS) entry which is preliminary data.</text>
</comment>
<evidence type="ECO:0000256" key="2">
    <source>
        <dbReference type="ARBA" id="ARBA00010792"/>
    </source>
</evidence>
<dbReference type="OrthoDB" id="9813426at2"/>
<dbReference type="PANTHER" id="PTHR42709:SF6">
    <property type="entry name" value="UNDECAPRENYL PHOSPHATE TRANSPORTER A"/>
    <property type="match status" value="1"/>
</dbReference>
<gene>
    <name evidence="9" type="ORF">FC59_GL000110</name>
</gene>
<dbReference type="PATRIC" id="fig|1423767.3.peg.118"/>
<dbReference type="InterPro" id="IPR032816">
    <property type="entry name" value="VTT_dom"/>
</dbReference>
<dbReference type="GO" id="GO:0005886">
    <property type="term" value="C:plasma membrane"/>
    <property type="evidence" value="ECO:0007669"/>
    <property type="project" value="UniProtKB-SubCell"/>
</dbReference>
<accession>A0A0R1VIR9</accession>
<name>A0A0R1VIR9_9LACO</name>
<keyword evidence="3" id="KW-1003">Cell membrane</keyword>
<evidence type="ECO:0000313" key="9">
    <source>
        <dbReference type="EMBL" id="KRM05415.1"/>
    </source>
</evidence>
<dbReference type="AlphaFoldDB" id="A0A0R1VIR9"/>
<evidence type="ECO:0000256" key="3">
    <source>
        <dbReference type="ARBA" id="ARBA00022475"/>
    </source>
</evidence>
<evidence type="ECO:0000256" key="4">
    <source>
        <dbReference type="ARBA" id="ARBA00022692"/>
    </source>
</evidence>
<comment type="subcellular location">
    <subcellularLocation>
        <location evidence="1">Cell membrane</location>
        <topology evidence="1">Multi-pass membrane protein</topology>
    </subcellularLocation>
</comment>
<evidence type="ECO:0000256" key="6">
    <source>
        <dbReference type="ARBA" id="ARBA00023136"/>
    </source>
</evidence>